<evidence type="ECO:0000313" key="3">
    <source>
        <dbReference type="Proteomes" id="UP001470230"/>
    </source>
</evidence>
<sequence length="982" mass="113278">MHIISPIIGYDNSLPIINDHLTRFNSDVIAPFDLTPLFPPPPEVKPKHPPPEPPIPKPDVVSEDIITRGLSLKLAFIKTFANTNNLLANCGYSQSKNVKIFENLFDSLTLSMTKAKHLIPEYVYLLAEFVRTIEHYPEISMKCANVYIPYLTYAINYANAEEFKNYQLYQHYLVPILFVLHTAEKNSLYAYYKGLLCTRSKDEKKRFIEFLETLIVHVLTPNPDVANPCAPIDISECANSEEEYKKLQEVATISKDINYVIYNELTVRILDFVADYYYRAKSIDITDKQAEAFSSLFIRLLGYHQLQSNFDDTMLTISRFVDNYYSKIYFNHTESYDKLVYLALNLVSRNLRAARASGVAMTIHLMYIDYQTTENIIASMHYFYSNLVKAIFECPKYRVSVYKSLLDRLKLFITSYRYEEFVEFFMQHYSQARKIYNASAAMRSSNKSPELRVKSMHRIADQLYGYPLLRLRWLREIVNNNKKSTFYAQAFEGQVQVVALIDKMIRLKNEEHIPDELNYSFVEQTSEENNIDINHCKPNLTHLLLKDLDPEDDVFNVKGLIDNLNGAIKLGKAAGLPWEVRECYYLFINIYESKRDITELRKKAVKLGDVYNVIYNRQDNYNKYNMGSNLAQSSSGLLSTNISSNTSAPVSATSSQALLSANASASFAPVSNGEDSDTYQTPPPNSVNPISTPLYFYLIEWLRHGSIEKRIIYTSTIGDLKKFTEFLNNPAESRFDYGANAAAYQSIYEAESKETNGIFVFPVIPEEDASFTNKIFKFVHDVHLEPNNSKDPVHKRYIFTTMKPHPNSNITAKVKKSEVKEYNRIDDLQLTVNESIQNMEKHRKIALNSLPSQQTYERWQKVRPPLPVMPLSRAINDAVTGYDLALPSIKDAKKKFNDKANLNTISKLARQWVDEIEASLRVLTTITNQDVLNLQKNTENLRVLRERAESANSELFKTRKILVNPITFRKDPLLYFRDYEEF</sequence>
<evidence type="ECO:0000259" key="1">
    <source>
        <dbReference type="Pfam" id="PF06920"/>
    </source>
</evidence>
<name>A0ABR2L6E4_9EUKA</name>
<dbReference type="InterPro" id="IPR046769">
    <property type="entry name" value="DOCKER_Lobe_A"/>
</dbReference>
<dbReference type="Gene3D" id="1.25.40.410">
    <property type="match status" value="1"/>
</dbReference>
<dbReference type="Proteomes" id="UP001470230">
    <property type="component" value="Unassembled WGS sequence"/>
</dbReference>
<keyword evidence="3" id="KW-1185">Reference proteome</keyword>
<organism evidence="2 3">
    <name type="scientific">Tritrichomonas musculus</name>
    <dbReference type="NCBI Taxonomy" id="1915356"/>
    <lineage>
        <taxon>Eukaryota</taxon>
        <taxon>Metamonada</taxon>
        <taxon>Parabasalia</taxon>
        <taxon>Tritrichomonadida</taxon>
        <taxon>Tritrichomonadidae</taxon>
        <taxon>Tritrichomonas</taxon>
    </lineage>
</organism>
<evidence type="ECO:0000313" key="2">
    <source>
        <dbReference type="EMBL" id="KAK8898920.1"/>
    </source>
</evidence>
<gene>
    <name evidence="2" type="ORF">M9Y10_001212</name>
</gene>
<dbReference type="InterPro" id="IPR043161">
    <property type="entry name" value="DOCK_C_lobe_A"/>
</dbReference>
<dbReference type="InterPro" id="IPR026791">
    <property type="entry name" value="DOCK"/>
</dbReference>
<dbReference type="EMBL" id="JAPFFF010000001">
    <property type="protein sequence ID" value="KAK8898920.1"/>
    <property type="molecule type" value="Genomic_DNA"/>
</dbReference>
<dbReference type="PANTHER" id="PTHR23317:SF76">
    <property type="entry name" value="LD20667P"/>
    <property type="match status" value="1"/>
</dbReference>
<dbReference type="Pfam" id="PF06920">
    <property type="entry name" value="DHR-2_Lobe_A"/>
    <property type="match status" value="1"/>
</dbReference>
<dbReference type="PANTHER" id="PTHR23317">
    <property type="entry name" value="DEDICATOR OF CYTOKINESIS DOCK"/>
    <property type="match status" value="1"/>
</dbReference>
<protein>
    <recommendedName>
        <fullName evidence="1">DOCKER Lobe A domain-containing protein</fullName>
    </recommendedName>
</protein>
<reference evidence="2 3" key="1">
    <citation type="submission" date="2024-04" db="EMBL/GenBank/DDBJ databases">
        <title>Tritrichomonas musculus Genome.</title>
        <authorList>
            <person name="Alves-Ferreira E."/>
            <person name="Grigg M."/>
            <person name="Lorenzi H."/>
            <person name="Galac M."/>
        </authorList>
    </citation>
    <scope>NUCLEOTIDE SEQUENCE [LARGE SCALE GENOMIC DNA]</scope>
    <source>
        <strain evidence="2 3">EAF2021</strain>
    </source>
</reference>
<accession>A0ABR2L6E4</accession>
<comment type="caution">
    <text evidence="2">The sequence shown here is derived from an EMBL/GenBank/DDBJ whole genome shotgun (WGS) entry which is preliminary data.</text>
</comment>
<proteinExistence type="predicted"/>
<feature type="domain" description="DOCKER Lobe A" evidence="1">
    <location>
        <begin position="456"/>
        <end position="614"/>
    </location>
</feature>